<evidence type="ECO:0000256" key="1">
    <source>
        <dbReference type="ARBA" id="ARBA00009500"/>
    </source>
</evidence>
<proteinExistence type="inferred from homology"/>
<name>A0AA88AJ16_FICCA</name>
<dbReference type="InterPro" id="IPR042185">
    <property type="entry name" value="Serpin_sf_2"/>
</dbReference>
<keyword evidence="4" id="KW-1185">Reference proteome</keyword>
<dbReference type="PANTHER" id="PTHR11461:SF340">
    <property type="entry name" value="SERPIN DOMAIN-CONTAINING PROTEIN"/>
    <property type="match status" value="1"/>
</dbReference>
<dbReference type="EMBL" id="BTGU01000063">
    <property type="protein sequence ID" value="GMN56369.1"/>
    <property type="molecule type" value="Genomic_DNA"/>
</dbReference>
<comment type="caution">
    <text evidence="3">The sequence shown here is derived from an EMBL/GenBank/DDBJ whole genome shotgun (WGS) entry which is preliminary data.</text>
</comment>
<feature type="domain" description="Serpin" evidence="2">
    <location>
        <begin position="115"/>
        <end position="237"/>
    </location>
</feature>
<dbReference type="InterPro" id="IPR036186">
    <property type="entry name" value="Serpin_sf"/>
</dbReference>
<dbReference type="InterPro" id="IPR023796">
    <property type="entry name" value="Serpin_dom"/>
</dbReference>
<dbReference type="PANTHER" id="PTHR11461">
    <property type="entry name" value="SERINE PROTEASE INHIBITOR, SERPIN"/>
    <property type="match status" value="1"/>
</dbReference>
<gene>
    <name evidence="3" type="ORF">TIFTF001_025487</name>
</gene>
<dbReference type="Pfam" id="PF00079">
    <property type="entry name" value="Serpin"/>
    <property type="match status" value="1"/>
</dbReference>
<evidence type="ECO:0000313" key="3">
    <source>
        <dbReference type="EMBL" id="GMN56369.1"/>
    </source>
</evidence>
<sequence length="248" mass="29134">MVLNKLASGYSGQMLEQFLSILNSKSTTMMSLLLDMTKNSPNDTVEPPTAMPPPNDIHSFLRSPEDIEIRQQRAPLFNFINALFVHHRYPLIPSYQDINSTIYRAQVKNVDFRDWVTPFDISATKHEDFHLLNGETTKVPFMMENNMHYWYGKFEDFKIVKLPYEIGQCTDKKFSTYIFLPHAKDGLPDVIEKFNFRSNAEGTTYTQFSLKYERLCKLWIPKMKFLYDFQPQELMKAKEGVRLCMRLI</sequence>
<dbReference type="InterPro" id="IPR000215">
    <property type="entry name" value="Serpin_fam"/>
</dbReference>
<dbReference type="Gene3D" id="2.30.39.10">
    <property type="entry name" value="Alpha-1-antitrypsin, domain 1"/>
    <property type="match status" value="1"/>
</dbReference>
<dbReference type="Gramene" id="FCD_00012033-RA">
    <property type="protein sequence ID" value="FCD_00012033-RA:cds"/>
    <property type="gene ID" value="FCD_00012033"/>
</dbReference>
<organism evidence="3 4">
    <name type="scientific">Ficus carica</name>
    <name type="common">Common fig</name>
    <dbReference type="NCBI Taxonomy" id="3494"/>
    <lineage>
        <taxon>Eukaryota</taxon>
        <taxon>Viridiplantae</taxon>
        <taxon>Streptophyta</taxon>
        <taxon>Embryophyta</taxon>
        <taxon>Tracheophyta</taxon>
        <taxon>Spermatophyta</taxon>
        <taxon>Magnoliopsida</taxon>
        <taxon>eudicotyledons</taxon>
        <taxon>Gunneridae</taxon>
        <taxon>Pentapetalae</taxon>
        <taxon>rosids</taxon>
        <taxon>fabids</taxon>
        <taxon>Rosales</taxon>
        <taxon>Moraceae</taxon>
        <taxon>Ficeae</taxon>
        <taxon>Ficus</taxon>
    </lineage>
</organism>
<accession>A0AA88AJ16</accession>
<dbReference type="InterPro" id="IPR042178">
    <property type="entry name" value="Serpin_sf_1"/>
</dbReference>
<evidence type="ECO:0000259" key="2">
    <source>
        <dbReference type="Pfam" id="PF00079"/>
    </source>
</evidence>
<dbReference type="GO" id="GO:0005615">
    <property type="term" value="C:extracellular space"/>
    <property type="evidence" value="ECO:0007669"/>
    <property type="project" value="InterPro"/>
</dbReference>
<dbReference type="Gene3D" id="3.30.497.10">
    <property type="entry name" value="Antithrombin, subunit I, domain 2"/>
    <property type="match status" value="2"/>
</dbReference>
<dbReference type="Proteomes" id="UP001187192">
    <property type="component" value="Unassembled WGS sequence"/>
</dbReference>
<dbReference type="GO" id="GO:0004867">
    <property type="term" value="F:serine-type endopeptidase inhibitor activity"/>
    <property type="evidence" value="ECO:0007669"/>
    <property type="project" value="InterPro"/>
</dbReference>
<reference evidence="3" key="1">
    <citation type="submission" date="2023-07" db="EMBL/GenBank/DDBJ databases">
        <title>draft genome sequence of fig (Ficus carica).</title>
        <authorList>
            <person name="Takahashi T."/>
            <person name="Nishimura K."/>
        </authorList>
    </citation>
    <scope>NUCLEOTIDE SEQUENCE</scope>
</reference>
<evidence type="ECO:0000313" key="4">
    <source>
        <dbReference type="Proteomes" id="UP001187192"/>
    </source>
</evidence>
<dbReference type="AlphaFoldDB" id="A0AA88AJ16"/>
<dbReference type="SUPFAM" id="SSF56574">
    <property type="entry name" value="Serpins"/>
    <property type="match status" value="1"/>
</dbReference>
<comment type="similarity">
    <text evidence="1">Belongs to the serpin family.</text>
</comment>
<protein>
    <recommendedName>
        <fullName evidence="2">Serpin domain-containing protein</fullName>
    </recommendedName>
</protein>